<evidence type="ECO:0000256" key="7">
    <source>
        <dbReference type="SAM" id="SignalP"/>
    </source>
</evidence>
<keyword evidence="2 6" id="KW-0349">Heme</keyword>
<reference evidence="9" key="1">
    <citation type="submission" date="2022-10" db="EMBL/GenBank/DDBJ databases">
        <title>Complete genome sequence of Schlegelella aquatica LMG 23380.</title>
        <authorList>
            <person name="Musilova J."/>
            <person name="Kourilova X."/>
            <person name="Bezdicek M."/>
            <person name="Hermankova K."/>
            <person name="Obruca S."/>
            <person name="Sedlar K."/>
        </authorList>
    </citation>
    <scope>NUCLEOTIDE SEQUENCE</scope>
    <source>
        <strain evidence="9">LMG 23380</strain>
    </source>
</reference>
<dbReference type="PANTHER" id="PTHR37823">
    <property type="entry name" value="CYTOCHROME C-553-LIKE"/>
    <property type="match status" value="1"/>
</dbReference>
<organism evidence="9 10">
    <name type="scientific">Caldimonas aquatica</name>
    <dbReference type="NCBI Taxonomy" id="376175"/>
    <lineage>
        <taxon>Bacteria</taxon>
        <taxon>Pseudomonadati</taxon>
        <taxon>Pseudomonadota</taxon>
        <taxon>Betaproteobacteria</taxon>
        <taxon>Burkholderiales</taxon>
        <taxon>Sphaerotilaceae</taxon>
        <taxon>Caldimonas</taxon>
    </lineage>
</organism>
<proteinExistence type="predicted"/>
<keyword evidence="4" id="KW-0249">Electron transport</keyword>
<dbReference type="PROSITE" id="PS51007">
    <property type="entry name" value="CYTC"/>
    <property type="match status" value="2"/>
</dbReference>
<dbReference type="EMBL" id="CP110257">
    <property type="protein sequence ID" value="UZD56338.1"/>
    <property type="molecule type" value="Genomic_DNA"/>
</dbReference>
<feature type="chain" id="PRO_5045936638" evidence="7">
    <location>
        <begin position="22"/>
        <end position="347"/>
    </location>
</feature>
<evidence type="ECO:0000313" key="9">
    <source>
        <dbReference type="EMBL" id="UZD56338.1"/>
    </source>
</evidence>
<keyword evidence="7" id="KW-0732">Signal</keyword>
<feature type="domain" description="Cytochrome c" evidence="8">
    <location>
        <begin position="263"/>
        <end position="346"/>
    </location>
</feature>
<evidence type="ECO:0000256" key="6">
    <source>
        <dbReference type="PROSITE-ProRule" id="PRU00433"/>
    </source>
</evidence>
<dbReference type="Pfam" id="PF00034">
    <property type="entry name" value="Cytochrom_C"/>
    <property type="match status" value="1"/>
</dbReference>
<evidence type="ECO:0000256" key="2">
    <source>
        <dbReference type="ARBA" id="ARBA00022617"/>
    </source>
</evidence>
<keyword evidence="5 6" id="KW-0408">Iron</keyword>
<feature type="signal peptide" evidence="7">
    <location>
        <begin position="1"/>
        <end position="21"/>
    </location>
</feature>
<keyword evidence="10" id="KW-1185">Reference proteome</keyword>
<name>A0ABY6MWE4_9BURK</name>
<evidence type="ECO:0000256" key="1">
    <source>
        <dbReference type="ARBA" id="ARBA00022448"/>
    </source>
</evidence>
<dbReference type="RefSeq" id="WP_264894297.1">
    <property type="nucleotide sequence ID" value="NZ_CP110257.1"/>
</dbReference>
<accession>A0ABY6MWE4</accession>
<dbReference type="PRINTS" id="PR00606">
    <property type="entry name" value="CYTCHROMECID"/>
</dbReference>
<keyword evidence="3 6" id="KW-0479">Metal-binding</keyword>
<evidence type="ECO:0000256" key="4">
    <source>
        <dbReference type="ARBA" id="ARBA00022982"/>
    </source>
</evidence>
<sequence>MSSFRKALLLALAVGATAAVAAEPARFVGIGRAATPQEVAAWDIDVRPDFKGLPRGSGSVNRGMEVWEAKCAGCHGVFGESNEVFTPIVGGTSAEDVRTGRVARLKDNSYPGRTTMMKLATVSTLWDYIHRAMPWTAPKSLSVEEVYAVTAYILHLGGVVPEDFVLSDRNIAEVQARLPNRNGMQTQHGMWPGKEIGHGKPDVQGTNCMRNCPVEPKVASFLPDHARNAHGNLADQNRLVGAQRGAQTAPVAQPSPAAAAAARAQDVGALLRKHACVACHGVDQKIVGPALREVAARYADRSDAATYLAARIRSGGSGVWGAVPMPPQALPEADALAIGQWLAQGAK</sequence>
<gene>
    <name evidence="9" type="ORF">OMP39_07185</name>
</gene>
<feature type="domain" description="Cytochrome c" evidence="8">
    <location>
        <begin position="58"/>
        <end position="157"/>
    </location>
</feature>
<dbReference type="InterPro" id="IPR009056">
    <property type="entry name" value="Cyt_c-like_dom"/>
</dbReference>
<evidence type="ECO:0000259" key="8">
    <source>
        <dbReference type="PROSITE" id="PS51007"/>
    </source>
</evidence>
<evidence type="ECO:0000256" key="3">
    <source>
        <dbReference type="ARBA" id="ARBA00022723"/>
    </source>
</evidence>
<dbReference type="SUPFAM" id="SSF46626">
    <property type="entry name" value="Cytochrome c"/>
    <property type="match status" value="2"/>
</dbReference>
<dbReference type="Gene3D" id="1.10.760.10">
    <property type="entry name" value="Cytochrome c-like domain"/>
    <property type="match status" value="2"/>
</dbReference>
<evidence type="ECO:0000256" key="5">
    <source>
        <dbReference type="ARBA" id="ARBA00023004"/>
    </source>
</evidence>
<dbReference type="Proteomes" id="UP001163266">
    <property type="component" value="Chromosome"/>
</dbReference>
<dbReference type="Pfam" id="PF13442">
    <property type="entry name" value="Cytochrome_CBB3"/>
    <property type="match status" value="1"/>
</dbReference>
<evidence type="ECO:0000313" key="10">
    <source>
        <dbReference type="Proteomes" id="UP001163266"/>
    </source>
</evidence>
<dbReference type="InterPro" id="IPR051811">
    <property type="entry name" value="Cytochrome_c550/c551-like"/>
</dbReference>
<dbReference type="InterPro" id="IPR002324">
    <property type="entry name" value="Cyt_c_ID"/>
</dbReference>
<protein>
    <submittedName>
        <fullName evidence="9">C-type cytochrome</fullName>
    </submittedName>
</protein>
<keyword evidence="1" id="KW-0813">Transport</keyword>
<dbReference type="InterPro" id="IPR036909">
    <property type="entry name" value="Cyt_c-like_dom_sf"/>
</dbReference>